<dbReference type="Proteomes" id="UP000248924">
    <property type="component" value="Unassembled WGS sequence"/>
</dbReference>
<feature type="compositionally biased region" description="Pro residues" evidence="1">
    <location>
        <begin position="65"/>
        <end position="76"/>
    </location>
</feature>
<protein>
    <submittedName>
        <fullName evidence="2">Uncharacterized protein</fullName>
    </submittedName>
</protein>
<evidence type="ECO:0000313" key="3">
    <source>
        <dbReference type="Proteomes" id="UP000248924"/>
    </source>
</evidence>
<dbReference type="EMBL" id="POTY01000532">
    <property type="protein sequence ID" value="PZG02573.1"/>
    <property type="molecule type" value="Genomic_DNA"/>
</dbReference>
<feature type="non-terminal residue" evidence="2">
    <location>
        <position position="103"/>
    </location>
</feature>
<accession>A0A2W2CVM4</accession>
<name>A0A2W2CVM4_9ACTN</name>
<organism evidence="2 3">
    <name type="scientific">Micromonospora craterilacus</name>
    <dbReference type="NCBI Taxonomy" id="1655439"/>
    <lineage>
        <taxon>Bacteria</taxon>
        <taxon>Bacillati</taxon>
        <taxon>Actinomycetota</taxon>
        <taxon>Actinomycetes</taxon>
        <taxon>Micromonosporales</taxon>
        <taxon>Micromonosporaceae</taxon>
        <taxon>Micromonospora</taxon>
    </lineage>
</organism>
<sequence length="103" mass="10302">MSTFEEYAALARNLAAQQRAGEHGAAAEAERQRDLGAAVEYLDRRLTAQGQRLDQFGRTIGAAPGSPPVSGPPVAPGTPAASGFSPTSGPPATSGNGPGTVGT</sequence>
<proteinExistence type="predicted"/>
<dbReference type="AlphaFoldDB" id="A0A2W2CVM4"/>
<feature type="compositionally biased region" description="Polar residues" evidence="1">
    <location>
        <begin position="84"/>
        <end position="95"/>
    </location>
</feature>
<reference evidence="2 3" key="1">
    <citation type="submission" date="2018-01" db="EMBL/GenBank/DDBJ databases">
        <title>Draft genome sequence of Jishengella sp. NA12.</title>
        <authorList>
            <person name="Sahin N."/>
            <person name="Ay H."/>
            <person name="Saygin H."/>
        </authorList>
    </citation>
    <scope>NUCLEOTIDE SEQUENCE [LARGE SCALE GENOMIC DNA]</scope>
    <source>
        <strain evidence="2 3">NA12</strain>
    </source>
</reference>
<gene>
    <name evidence="2" type="ORF">C1I95_34275</name>
</gene>
<comment type="caution">
    <text evidence="2">The sequence shown here is derived from an EMBL/GenBank/DDBJ whole genome shotgun (WGS) entry which is preliminary data.</text>
</comment>
<evidence type="ECO:0000256" key="1">
    <source>
        <dbReference type="SAM" id="MobiDB-lite"/>
    </source>
</evidence>
<keyword evidence="3" id="KW-1185">Reference proteome</keyword>
<evidence type="ECO:0000313" key="2">
    <source>
        <dbReference type="EMBL" id="PZG02573.1"/>
    </source>
</evidence>
<feature type="region of interest" description="Disordered" evidence="1">
    <location>
        <begin position="55"/>
        <end position="103"/>
    </location>
</feature>